<dbReference type="InterPro" id="IPR000924">
    <property type="entry name" value="Glu/Gln-tRNA-synth"/>
</dbReference>
<dbReference type="InterPro" id="IPR020056">
    <property type="entry name" value="Rbsml_bL25/Gln-tRNA_synth_N"/>
</dbReference>
<dbReference type="InterPro" id="IPR036250">
    <property type="entry name" value="AcylCo_DH-like_C"/>
</dbReference>
<comment type="similarity">
    <text evidence="4">Belongs to the class-I aminoacyl-tRNA synthetase family. Glutamate--tRNA ligase type 2 subfamily.</text>
</comment>
<gene>
    <name evidence="25" type="ORF">JR316_003429</name>
</gene>
<feature type="domain" description="Acyl-CoA dehydrogenase/oxidase C-terminal" evidence="19">
    <location>
        <begin position="1487"/>
        <end position="1606"/>
    </location>
</feature>
<evidence type="ECO:0000259" key="24">
    <source>
        <dbReference type="Pfam" id="PF20974"/>
    </source>
</evidence>
<evidence type="ECO:0000256" key="3">
    <source>
        <dbReference type="ARBA" id="ARBA00004496"/>
    </source>
</evidence>
<dbReference type="GO" id="GO:0003995">
    <property type="term" value="F:acyl-CoA dehydrogenase activity"/>
    <property type="evidence" value="ECO:0007669"/>
    <property type="project" value="InterPro"/>
</dbReference>
<proteinExistence type="inferred from homology"/>
<comment type="caution">
    <text evidence="25">The sequence shown here is derived from an EMBL/GenBank/DDBJ whole genome shotgun (WGS) entry which is preliminary data.</text>
</comment>
<evidence type="ECO:0000256" key="7">
    <source>
        <dbReference type="ARBA" id="ARBA00022490"/>
    </source>
</evidence>
<evidence type="ECO:0000256" key="6">
    <source>
        <dbReference type="ARBA" id="ARBA00012835"/>
    </source>
</evidence>
<evidence type="ECO:0000256" key="5">
    <source>
        <dbReference type="ARBA" id="ARBA00009347"/>
    </source>
</evidence>
<feature type="domain" description="Glutamyl/glutaminyl-tRNA synthetase class Ib anti-codon binding" evidence="23">
    <location>
        <begin position="496"/>
        <end position="589"/>
    </location>
</feature>
<evidence type="ECO:0000256" key="17">
    <source>
        <dbReference type="ARBA" id="ARBA00048351"/>
    </source>
</evidence>
<dbReference type="GO" id="GO:0006424">
    <property type="term" value="P:glutamyl-tRNA aminoacylation"/>
    <property type="evidence" value="ECO:0007669"/>
    <property type="project" value="InterPro"/>
</dbReference>
<evidence type="ECO:0000259" key="21">
    <source>
        <dbReference type="Pfam" id="PF02770"/>
    </source>
</evidence>
<dbReference type="InterPro" id="IPR014729">
    <property type="entry name" value="Rossmann-like_a/b/a_fold"/>
</dbReference>
<keyword evidence="12" id="KW-0274">FAD</keyword>
<sequence length="1608" mass="179395">MAFILTVPTKASPFPYAAAAIAAYSGRAEVTFDDAATSASLVVGDSVINEEDAIIQQIAKETSLASDSANTPTFFEQGTNLRTLAVFSDIVAALDSLDDHLAFRTFLVSHEPSAADWVVWGAIKGNIKILGLLKNNQHIHLARWFSHLESLKSTQTLLSDLTNAKANKARSNKTAAGFALGLQDAKDGQVVTRFPPEPSGYLHIGHAKAAMLNQYFAKMYHGKLIIRFDDTNPSKERSEFEETILEDLQLLDIHGDVVTHTSDHFETLYNYAVKLIKEGKAYADDTEQLQMREERFNGIASKHRDDSPEENLKHFEEMKAGTTEGQRWCIRAKISVDNPNKAMRDPVIYRCNVLPHHRTGDKWKVYPTYDFACPIVDSIEGVTHALRTNEYRDRNAQYFWMLEAAGVRKVNIWDFSRLNFIYTLLSKRKLHWFVDQKLVGGWDDPRFPTVRGIRRRGMTVEALTQFMLAQGPSQAAVSMEWDSIWTTNKKIIDPVAPRFWAITKDKAVRVTINGGPSTPEVKSVPKHKKNPDVGEKKTVYSSSILIEQEDAQSFDYEANEEVTLMDWGNAIVRSKEVDASGVITSITMDLNLEGDFRKTKKKITWLAQSTTDHPIPSVTLVDFDYLITKKKLEENDDVADFVTPVSEFKEFAFADANVLELKKGDIIQFERKGYYIYDNEVNGEREFFKIPDGRSAGIASKAGPPTPAPASKKSGTEIQPVSSMYTLEKIYGDDINSDSASQMYKMDSIYKTEPSHWKYVSEGGATIVFSYCGPPHPEFDGMVLRLRKSIVPVIGSGKEKVVDSPQQGEEPDDPTIEYQTRCMERLIPKEHLPRLQTVILERAWLENLVELQDPIRPQDRRAKDEVDLDRKKGVLATDLVGGNWLAIEIKPKWAFLPSPIHLSDETKAVKTQTCRFCMQTHLRVHQGQPNITDYCPLDLFSGDEGRISKAIRSLWAGWVASGATANNLKIFSRGKFVIPSEAKLMLKDGQNVNAELNDIRDALTIALRRPLMRTPVLRIISRLQRTLDVLDIEGLSRLWRSTEASMPLYRSTFASFFEQQGTGAQPIPPSTPIGVSSLFLQAPEPDISDWNDFLNVYLSQDRPQLDHSNPSPENLREYLMAYLLSATFKDCSIIVKLDFLDLSNPSEQITSVPESVTVIDLDPKSMKKLKGWEKMDQEIATTYATSAKQRKGSSTRMTSSSLESVGINSAAMIPIRPIFVKRFPRRVGHLPTTIHPISMTANPFRLNQQKRNASFYNNDIAGLTEEEAEFRNAVVEFAEKEVAPRAEEVDKNNKFPDDLWEKFGSMGLLGVTVSPKYNGLALGYLHHTIAMEALSAASGSVALSYGAHSNLCVNQIHRHGTDEQKQKYLPDLVSGKKVGSLAMSEPGSGSDVVSMRLKADKVEGGWVLNGTKFWITNGPVASTLVVYAKTSPEKGSKGITAFIIERGFEGFSSSPKLDKFGMRGSDTCELVFENCRVPDENVLGAVDKGAAVLMSGLDLERIVLSGGPLGLMQAAFDYAVEYVHERKQFGQPVGTFQLMQAKIADMYTKLNASRSYVYAVARACDRGQISRKDCAGAILYSTEKAVEVALEGMQCFGGNGYINGWSIY</sequence>
<keyword evidence="13" id="KW-0067">ATP-binding</keyword>
<comment type="subcellular location">
    <subcellularLocation>
        <location evidence="3">Cytoplasm</location>
    </subcellularLocation>
</comment>
<dbReference type="Gene3D" id="2.40.240.10">
    <property type="entry name" value="Ribosomal Protein L25, Chain P"/>
    <property type="match status" value="2"/>
</dbReference>
<evidence type="ECO:0000256" key="8">
    <source>
        <dbReference type="ARBA" id="ARBA00022553"/>
    </source>
</evidence>
<evidence type="ECO:0000256" key="2">
    <source>
        <dbReference type="ARBA" id="ARBA00001974"/>
    </source>
</evidence>
<evidence type="ECO:0000256" key="10">
    <source>
        <dbReference type="ARBA" id="ARBA00022630"/>
    </source>
</evidence>
<evidence type="ECO:0000256" key="14">
    <source>
        <dbReference type="ARBA" id="ARBA00022917"/>
    </source>
</evidence>
<dbReference type="HAMAP" id="MF_02076">
    <property type="entry name" value="Glu_tRNA_synth_type2"/>
    <property type="match status" value="1"/>
</dbReference>
<dbReference type="FunFam" id="3.40.50.620:FF:000070">
    <property type="entry name" value="Bifunctional glutamate/proline--tRNA ligase"/>
    <property type="match status" value="1"/>
</dbReference>
<comment type="similarity">
    <text evidence="5">Belongs to the acyl-CoA dehydrogenase family.</text>
</comment>
<evidence type="ECO:0000256" key="13">
    <source>
        <dbReference type="ARBA" id="ARBA00022840"/>
    </source>
</evidence>
<dbReference type="GO" id="GO:0050660">
    <property type="term" value="F:flavin adenine dinucleotide binding"/>
    <property type="evidence" value="ECO:0007669"/>
    <property type="project" value="InterPro"/>
</dbReference>
<dbReference type="InterPro" id="IPR020058">
    <property type="entry name" value="Glu/Gln-tRNA-synth_Ib_cat-dom"/>
</dbReference>
<keyword evidence="14" id="KW-0648">Protein biosynthesis</keyword>
<dbReference type="SUPFAM" id="SSF47203">
    <property type="entry name" value="Acyl-CoA dehydrogenase C-terminal domain-like"/>
    <property type="match status" value="1"/>
</dbReference>
<dbReference type="InterPro" id="IPR009075">
    <property type="entry name" value="AcylCo_DH/oxidase_C"/>
</dbReference>
<dbReference type="InterPro" id="IPR020059">
    <property type="entry name" value="Glu/Gln-tRNA-synth_Ib_codon-bd"/>
</dbReference>
<dbReference type="Pfam" id="PF00441">
    <property type="entry name" value="Acyl-CoA_dh_1"/>
    <property type="match status" value="1"/>
</dbReference>
<dbReference type="Gene3D" id="3.40.50.620">
    <property type="entry name" value="HUPs"/>
    <property type="match status" value="1"/>
</dbReference>
<evidence type="ECO:0000259" key="19">
    <source>
        <dbReference type="Pfam" id="PF00441"/>
    </source>
</evidence>
<reference evidence="25" key="1">
    <citation type="submission" date="2021-02" db="EMBL/GenBank/DDBJ databases">
        <title>Psilocybe cubensis genome.</title>
        <authorList>
            <person name="Mckernan K.J."/>
            <person name="Crawford S."/>
            <person name="Trippe A."/>
            <person name="Kane L.T."/>
            <person name="Mclaughlin S."/>
        </authorList>
    </citation>
    <scope>NUCLEOTIDE SEQUENCE [LARGE SCALE GENOMIC DNA]</scope>
    <source>
        <strain evidence="25">MGC-MH-2018</strain>
    </source>
</reference>
<dbReference type="FunFam" id="1.10.540.10:FF:000007">
    <property type="entry name" value="Isovaleryl-CoA dehydrogenase, mitochondrial"/>
    <property type="match status" value="1"/>
</dbReference>
<dbReference type="InterPro" id="IPR020061">
    <property type="entry name" value="Glu_tRNA_lig_a-bdl"/>
</dbReference>
<dbReference type="FunFam" id="2.40.240.10:FF:000004">
    <property type="entry name" value="Glutamyl-tRNA synthetase, cytoplasmic"/>
    <property type="match status" value="1"/>
</dbReference>
<dbReference type="Pfam" id="PF03950">
    <property type="entry name" value="tRNA-synt_1c_C"/>
    <property type="match status" value="1"/>
</dbReference>
<dbReference type="GO" id="GO:0005524">
    <property type="term" value="F:ATP binding"/>
    <property type="evidence" value="ECO:0007669"/>
    <property type="project" value="UniProtKB-KW"/>
</dbReference>
<dbReference type="FunFam" id="1.10.1160.10:FF:000001">
    <property type="entry name" value="Glutamine--tRNA ligase"/>
    <property type="match status" value="1"/>
</dbReference>
<dbReference type="InterPro" id="IPR046373">
    <property type="entry name" value="Acyl-CoA_Oxase/DH_mid-dom_sf"/>
</dbReference>
<dbReference type="CDD" id="cd00807">
    <property type="entry name" value="GlnRS_core"/>
    <property type="match status" value="1"/>
</dbReference>
<dbReference type="Gene3D" id="3.90.800.10">
    <property type="entry name" value="Glutamyl-tRNA Synthetase, Domain 3"/>
    <property type="match status" value="1"/>
</dbReference>
<dbReference type="SUPFAM" id="SSF50715">
    <property type="entry name" value="Ribosomal protein L25-like"/>
    <property type="match status" value="1"/>
</dbReference>
<dbReference type="InterPro" id="IPR050132">
    <property type="entry name" value="Gln/Glu-tRNA_Ligase"/>
</dbReference>
<dbReference type="Pfam" id="PF02771">
    <property type="entry name" value="Acyl-CoA_dh_N"/>
    <property type="match status" value="1"/>
</dbReference>
<dbReference type="InterPro" id="IPR013786">
    <property type="entry name" value="AcylCoA_DH/ox_N"/>
</dbReference>
<evidence type="ECO:0000256" key="1">
    <source>
        <dbReference type="ARBA" id="ARBA00001774"/>
    </source>
</evidence>
<dbReference type="InterPro" id="IPR009286">
    <property type="entry name" value="Ins_P5_2-kin"/>
</dbReference>
<dbReference type="PROSITE" id="PS00178">
    <property type="entry name" value="AA_TRNA_LIGASE_I"/>
    <property type="match status" value="1"/>
</dbReference>
<feature type="region of interest" description="Disordered" evidence="18">
    <location>
        <begin position="698"/>
        <end position="717"/>
    </location>
</feature>
<name>A0A8H7Y5J0_PSICU</name>
<dbReference type="PANTHER" id="PTHR43097">
    <property type="entry name" value="GLUTAMINE-TRNA LIGASE"/>
    <property type="match status" value="1"/>
</dbReference>
<dbReference type="OrthoDB" id="10250478at2759"/>
<dbReference type="EC" id="6.1.1.17" evidence="6"/>
<dbReference type="GO" id="GO:0004818">
    <property type="term" value="F:glutamate-tRNA ligase activity"/>
    <property type="evidence" value="ECO:0007669"/>
    <property type="project" value="UniProtKB-EC"/>
</dbReference>
<keyword evidence="10" id="KW-0285">Flavoprotein</keyword>
<dbReference type="InterPro" id="IPR001412">
    <property type="entry name" value="aa-tRNA-synth_I_CS"/>
</dbReference>
<dbReference type="InterPro" id="IPR011035">
    <property type="entry name" value="Ribosomal_bL25/Gln-tRNA_synth"/>
</dbReference>
<dbReference type="GO" id="GO:0005829">
    <property type="term" value="C:cytosol"/>
    <property type="evidence" value="ECO:0007669"/>
    <property type="project" value="TreeGrafter"/>
</dbReference>
<evidence type="ECO:0000259" key="20">
    <source>
        <dbReference type="Pfam" id="PF00749"/>
    </source>
</evidence>
<evidence type="ECO:0000256" key="18">
    <source>
        <dbReference type="SAM" id="MobiDB-lite"/>
    </source>
</evidence>
<dbReference type="SUPFAM" id="SSF56645">
    <property type="entry name" value="Acyl-CoA dehydrogenase NM domain-like"/>
    <property type="match status" value="1"/>
</dbReference>
<dbReference type="FunFam" id="3.90.800.10:FF:000001">
    <property type="entry name" value="Glutamine--tRNA ligase"/>
    <property type="match status" value="1"/>
</dbReference>
<feature type="domain" description="Acyl-CoA oxidase/dehydrogenase middle" evidence="21">
    <location>
        <begin position="1381"/>
        <end position="1475"/>
    </location>
</feature>
<keyword evidence="15" id="KW-0030">Aminoacyl-tRNA synthetase</keyword>
<keyword evidence="11" id="KW-0547">Nucleotide-binding</keyword>
<evidence type="ECO:0000256" key="15">
    <source>
        <dbReference type="ARBA" id="ARBA00023146"/>
    </source>
</evidence>
<feature type="domain" description="Glutamyl/glutaminyl-tRNA synthetase class Ib catalytic" evidence="20">
    <location>
        <begin position="189"/>
        <end position="493"/>
    </location>
</feature>
<comment type="catalytic activity">
    <reaction evidence="17">
        <text>tRNA(Glu) + L-glutamate + ATP = L-glutamyl-tRNA(Glu) + AMP + diphosphate</text>
        <dbReference type="Rhea" id="RHEA:23540"/>
        <dbReference type="Rhea" id="RHEA-COMP:9663"/>
        <dbReference type="Rhea" id="RHEA-COMP:9680"/>
        <dbReference type="ChEBI" id="CHEBI:29985"/>
        <dbReference type="ChEBI" id="CHEBI:30616"/>
        <dbReference type="ChEBI" id="CHEBI:33019"/>
        <dbReference type="ChEBI" id="CHEBI:78442"/>
        <dbReference type="ChEBI" id="CHEBI:78520"/>
        <dbReference type="ChEBI" id="CHEBI:456215"/>
        <dbReference type="EC" id="6.1.1.17"/>
    </reaction>
</comment>
<evidence type="ECO:0000256" key="9">
    <source>
        <dbReference type="ARBA" id="ARBA00022598"/>
    </source>
</evidence>
<dbReference type="NCBIfam" id="TIGR00463">
    <property type="entry name" value="gltX_arch"/>
    <property type="match status" value="1"/>
</dbReference>
<dbReference type="InterPro" id="IPR037069">
    <property type="entry name" value="AcylCoA_DH/ox_N_sf"/>
</dbReference>
<dbReference type="Gene3D" id="1.20.1050.130">
    <property type="match status" value="1"/>
</dbReference>
<keyword evidence="8" id="KW-0597">Phosphoprotein</keyword>
<dbReference type="Pfam" id="PF02770">
    <property type="entry name" value="Acyl-CoA_dh_M"/>
    <property type="match status" value="1"/>
</dbReference>
<feature type="domain" description="Acyl-CoA dehydrogenase/oxidase N-terminal" evidence="22">
    <location>
        <begin position="1264"/>
        <end position="1376"/>
    </location>
</feature>
<dbReference type="GO" id="GO:0017102">
    <property type="term" value="C:methionyl glutamyl tRNA synthetase complex"/>
    <property type="evidence" value="ECO:0007669"/>
    <property type="project" value="TreeGrafter"/>
</dbReference>
<dbReference type="InterPro" id="IPR006091">
    <property type="entry name" value="Acyl-CoA_Oxase/DH_mid-dom"/>
</dbReference>
<dbReference type="PROSITE" id="PS00072">
    <property type="entry name" value="ACYL_COA_DH_1"/>
    <property type="match status" value="1"/>
</dbReference>
<dbReference type="InterPro" id="IPR049437">
    <property type="entry name" value="tRNA-synt_1c_C2"/>
</dbReference>
<keyword evidence="9" id="KW-0436">Ligase</keyword>
<dbReference type="InterPro" id="IPR043001">
    <property type="entry name" value="IP5_2-K_N_lobe"/>
</dbReference>
<evidence type="ECO:0000256" key="12">
    <source>
        <dbReference type="ARBA" id="ARBA00022827"/>
    </source>
</evidence>
<dbReference type="SUPFAM" id="SSF52374">
    <property type="entry name" value="Nucleotidylyl transferase"/>
    <property type="match status" value="1"/>
</dbReference>
<evidence type="ECO:0000256" key="16">
    <source>
        <dbReference type="ARBA" id="ARBA00030865"/>
    </source>
</evidence>
<dbReference type="EMBL" id="JAFIQS010000003">
    <property type="protein sequence ID" value="KAG5171344.1"/>
    <property type="molecule type" value="Genomic_DNA"/>
</dbReference>
<dbReference type="GO" id="GO:0010494">
    <property type="term" value="C:cytoplasmic stress granule"/>
    <property type="evidence" value="ECO:0007669"/>
    <property type="project" value="UniProtKB-ARBA"/>
</dbReference>
<organism evidence="25">
    <name type="scientific">Psilocybe cubensis</name>
    <name type="common">Psychedelic mushroom</name>
    <name type="synonym">Stropharia cubensis</name>
    <dbReference type="NCBI Taxonomy" id="181762"/>
    <lineage>
        <taxon>Eukaryota</taxon>
        <taxon>Fungi</taxon>
        <taxon>Dikarya</taxon>
        <taxon>Basidiomycota</taxon>
        <taxon>Agaricomycotina</taxon>
        <taxon>Agaricomycetes</taxon>
        <taxon>Agaricomycetidae</taxon>
        <taxon>Agaricales</taxon>
        <taxon>Agaricineae</taxon>
        <taxon>Strophariaceae</taxon>
        <taxon>Psilocybe</taxon>
    </lineage>
</organism>
<dbReference type="FunFam" id="2.40.110.10:FF:000004">
    <property type="entry name" value="Isovaleryl-CoA dehydrogenase, mitochondrial"/>
    <property type="match status" value="1"/>
</dbReference>
<feature type="domain" description="tRNA synthetases class I (E and Q) anti-codon binding" evidence="24">
    <location>
        <begin position="602"/>
        <end position="678"/>
    </location>
</feature>
<dbReference type="GO" id="GO:0035299">
    <property type="term" value="F:inositol-1,3,4,5,6-pentakisphosphate 2-kinase activity"/>
    <property type="evidence" value="ECO:0007669"/>
    <property type="project" value="UniProtKB-EC"/>
</dbReference>
<protein>
    <recommendedName>
        <fullName evidence="6">glutamate--tRNA ligase</fullName>
        <ecNumber evidence="6">6.1.1.17</ecNumber>
    </recommendedName>
    <alternativeName>
        <fullName evidence="16">Glutamyl-tRNA synthetase</fullName>
    </alternativeName>
</protein>
<dbReference type="PRINTS" id="PR00987">
    <property type="entry name" value="TRNASYNTHGLU"/>
</dbReference>
<keyword evidence="7" id="KW-0963">Cytoplasm</keyword>
<dbReference type="Pfam" id="PF20974">
    <property type="entry name" value="tRNA-synt_1c_C2"/>
    <property type="match status" value="1"/>
</dbReference>
<evidence type="ECO:0000256" key="4">
    <source>
        <dbReference type="ARBA" id="ARBA00008927"/>
    </source>
</evidence>
<accession>A0A8H7Y5J0</accession>
<dbReference type="Gene3D" id="2.40.110.10">
    <property type="entry name" value="Butyryl-CoA Dehydrogenase, subunit A, domain 2"/>
    <property type="match status" value="1"/>
</dbReference>
<evidence type="ECO:0000313" key="25">
    <source>
        <dbReference type="EMBL" id="KAG5171344.1"/>
    </source>
</evidence>
<dbReference type="InterPro" id="IPR004526">
    <property type="entry name" value="Glu-tRNA-synth_arc/euk"/>
</dbReference>
<dbReference type="InterPro" id="IPR006089">
    <property type="entry name" value="Acyl-CoA_DH_CS"/>
</dbReference>
<evidence type="ECO:0000259" key="22">
    <source>
        <dbReference type="Pfam" id="PF02771"/>
    </source>
</evidence>
<dbReference type="Pfam" id="PF06090">
    <property type="entry name" value="Ins_P5_2-kin"/>
    <property type="match status" value="1"/>
</dbReference>
<evidence type="ECO:0000256" key="11">
    <source>
        <dbReference type="ARBA" id="ARBA00022741"/>
    </source>
</evidence>
<dbReference type="Gene3D" id="1.20.140.10">
    <property type="entry name" value="Butyryl-CoA Dehydrogenase, subunit A, domain 3"/>
    <property type="match status" value="1"/>
</dbReference>
<dbReference type="Pfam" id="PF00749">
    <property type="entry name" value="tRNA-synt_1c"/>
    <property type="match status" value="1"/>
</dbReference>
<dbReference type="PANTHER" id="PTHR43097:SF5">
    <property type="entry name" value="GLUTAMATE--TRNA LIGASE"/>
    <property type="match status" value="1"/>
</dbReference>
<dbReference type="SUPFAM" id="SSF47616">
    <property type="entry name" value="GST C-terminal domain-like"/>
    <property type="match status" value="1"/>
</dbReference>
<dbReference type="Gene3D" id="3.30.200.110">
    <property type="entry name" value="Inositol-pentakisphosphate 2-kinase, N-lobe"/>
    <property type="match status" value="1"/>
</dbReference>
<dbReference type="InterPro" id="IPR036282">
    <property type="entry name" value="Glutathione-S-Trfase_C_sf"/>
</dbReference>
<comment type="cofactor">
    <cofactor evidence="2">
        <name>FAD</name>
        <dbReference type="ChEBI" id="CHEBI:57692"/>
    </cofactor>
</comment>
<evidence type="ECO:0000259" key="23">
    <source>
        <dbReference type="Pfam" id="PF03950"/>
    </source>
</evidence>
<dbReference type="Gene3D" id="1.10.540.10">
    <property type="entry name" value="Acyl-CoA dehydrogenase/oxidase, N-terminal domain"/>
    <property type="match status" value="1"/>
</dbReference>
<comment type="catalytic activity">
    <reaction evidence="1">
        <text>1D-myo-inositol 1,3,4,5,6-pentakisphosphate + ATP = 1D-myo-inositol hexakisphosphate + ADP + H(+)</text>
        <dbReference type="Rhea" id="RHEA:20313"/>
        <dbReference type="ChEBI" id="CHEBI:15378"/>
        <dbReference type="ChEBI" id="CHEBI:30616"/>
        <dbReference type="ChEBI" id="CHEBI:57733"/>
        <dbReference type="ChEBI" id="CHEBI:58130"/>
        <dbReference type="ChEBI" id="CHEBI:456216"/>
        <dbReference type="EC" id="2.7.1.158"/>
    </reaction>
</comment>
<feature type="region of interest" description="Disordered" evidence="18">
    <location>
        <begin position="513"/>
        <end position="533"/>
    </location>
</feature>
<dbReference type="InterPro" id="IPR009100">
    <property type="entry name" value="AcylCoA_DH/oxidase_NM_dom_sf"/>
</dbReference>
<dbReference type="Gene3D" id="1.10.1160.10">
    <property type="entry name" value="Glutamyl-trna Synthetase, Domain 2"/>
    <property type="match status" value="1"/>
</dbReference>